<gene>
    <name evidence="2" type="ORF">NDU88_005474</name>
</gene>
<dbReference type="EMBL" id="JANPWB010000003">
    <property type="protein sequence ID" value="KAJ1201668.1"/>
    <property type="molecule type" value="Genomic_DNA"/>
</dbReference>
<organism evidence="2 3">
    <name type="scientific">Pleurodeles waltl</name>
    <name type="common">Iberian ribbed newt</name>
    <dbReference type="NCBI Taxonomy" id="8319"/>
    <lineage>
        <taxon>Eukaryota</taxon>
        <taxon>Metazoa</taxon>
        <taxon>Chordata</taxon>
        <taxon>Craniata</taxon>
        <taxon>Vertebrata</taxon>
        <taxon>Euteleostomi</taxon>
        <taxon>Amphibia</taxon>
        <taxon>Batrachia</taxon>
        <taxon>Caudata</taxon>
        <taxon>Salamandroidea</taxon>
        <taxon>Salamandridae</taxon>
        <taxon>Pleurodelinae</taxon>
        <taxon>Pleurodeles</taxon>
    </lineage>
</organism>
<reference evidence="2" key="1">
    <citation type="journal article" date="2022" name="bioRxiv">
        <title>Sequencing and chromosome-scale assembly of the giantPleurodeles waltlgenome.</title>
        <authorList>
            <person name="Brown T."/>
            <person name="Elewa A."/>
            <person name="Iarovenko S."/>
            <person name="Subramanian E."/>
            <person name="Araus A.J."/>
            <person name="Petzold A."/>
            <person name="Susuki M."/>
            <person name="Suzuki K.-i.T."/>
            <person name="Hayashi T."/>
            <person name="Toyoda A."/>
            <person name="Oliveira C."/>
            <person name="Osipova E."/>
            <person name="Leigh N.D."/>
            <person name="Simon A."/>
            <person name="Yun M.H."/>
        </authorList>
    </citation>
    <scope>NUCLEOTIDE SEQUENCE</scope>
    <source>
        <strain evidence="2">20211129_DDA</strain>
        <tissue evidence="2">Liver</tissue>
    </source>
</reference>
<comment type="caution">
    <text evidence="2">The sequence shown here is derived from an EMBL/GenBank/DDBJ whole genome shotgun (WGS) entry which is preliminary data.</text>
</comment>
<sequence>MIAAVAGLAGFVRVLPHALKISMAPKTARNSGDRMDGSKMTCIGRDKGDLAGANRRPISTTGKPTGKNTSGPGKDAKTNDNVTPLSEKNLTSVVVSIASANLVSVKPLRLEINHQAMNPQYGSCGASGSVQKYGWPQEGPEFSTSTGGRTLKWDYSGIRLTVTPTTSGQELVNNNMEASTGGPASSG</sequence>
<dbReference type="Proteomes" id="UP001066276">
    <property type="component" value="Chromosome 2_1"/>
</dbReference>
<name>A0AAV7VMW3_PLEWA</name>
<evidence type="ECO:0000256" key="1">
    <source>
        <dbReference type="SAM" id="MobiDB-lite"/>
    </source>
</evidence>
<evidence type="ECO:0000313" key="3">
    <source>
        <dbReference type="Proteomes" id="UP001066276"/>
    </source>
</evidence>
<feature type="compositionally biased region" description="Polar residues" evidence="1">
    <location>
        <begin position="57"/>
        <end position="71"/>
    </location>
</feature>
<feature type="region of interest" description="Disordered" evidence="1">
    <location>
        <begin position="25"/>
        <end position="83"/>
    </location>
</feature>
<keyword evidence="3" id="KW-1185">Reference proteome</keyword>
<accession>A0AAV7VMW3</accession>
<protein>
    <submittedName>
        <fullName evidence="2">Uncharacterized protein</fullName>
    </submittedName>
</protein>
<proteinExistence type="predicted"/>
<dbReference type="AlphaFoldDB" id="A0AAV7VMW3"/>
<evidence type="ECO:0000313" key="2">
    <source>
        <dbReference type="EMBL" id="KAJ1201668.1"/>
    </source>
</evidence>